<protein>
    <submittedName>
        <fullName evidence="9">MFS general substrate transporter</fullName>
    </submittedName>
</protein>
<feature type="transmembrane region" description="Helical" evidence="7">
    <location>
        <begin position="129"/>
        <end position="154"/>
    </location>
</feature>
<organism evidence="9 10">
    <name type="scientific">Rhizopogon vinicolor AM-OR11-026</name>
    <dbReference type="NCBI Taxonomy" id="1314800"/>
    <lineage>
        <taxon>Eukaryota</taxon>
        <taxon>Fungi</taxon>
        <taxon>Dikarya</taxon>
        <taxon>Basidiomycota</taxon>
        <taxon>Agaricomycotina</taxon>
        <taxon>Agaricomycetes</taxon>
        <taxon>Agaricomycetidae</taxon>
        <taxon>Boletales</taxon>
        <taxon>Suillineae</taxon>
        <taxon>Rhizopogonaceae</taxon>
        <taxon>Rhizopogon</taxon>
    </lineage>
</organism>
<dbReference type="Pfam" id="PF07690">
    <property type="entry name" value="MFS_1"/>
    <property type="match status" value="1"/>
</dbReference>
<name>A0A1B7MPB9_9AGAM</name>
<dbReference type="GO" id="GO:0022857">
    <property type="term" value="F:transmembrane transporter activity"/>
    <property type="evidence" value="ECO:0007669"/>
    <property type="project" value="InterPro"/>
</dbReference>
<dbReference type="OrthoDB" id="2985014at2759"/>
<dbReference type="InParanoid" id="A0A1B7MPB9"/>
<feature type="transmembrane region" description="Helical" evidence="7">
    <location>
        <begin position="231"/>
        <end position="254"/>
    </location>
</feature>
<comment type="similarity">
    <text evidence="6">Belongs to the major facilitator superfamily. Allantoate permease family.</text>
</comment>
<dbReference type="InterPro" id="IPR020846">
    <property type="entry name" value="MFS_dom"/>
</dbReference>
<evidence type="ECO:0000256" key="3">
    <source>
        <dbReference type="ARBA" id="ARBA00022692"/>
    </source>
</evidence>
<dbReference type="FunCoup" id="A0A1B7MPB9">
    <property type="interactions" value="84"/>
</dbReference>
<keyword evidence="3 7" id="KW-0812">Transmembrane</keyword>
<evidence type="ECO:0000256" key="6">
    <source>
        <dbReference type="ARBA" id="ARBA00037968"/>
    </source>
</evidence>
<sequence length="521" mass="57818">MTSFANIAPADPFDLNGPEDNVGRLEDADVDLANVPLLTPEQERKLWRKVDIRLIPILSLMYLLAYLDRGNIGNARLDGLVTQLDLTGNKYNIALTMFFIPYCLCEPPSKCPRPKSIPTIQASIHNPSIAAWLTLFCRWLPAITLIWGIVMVLMSLVKTYAQLVGVRACLGIAEAGLFPGVVYYLTLWYPRHMLQYRVGLFVGAATISGAFSGLLAFAIGHMSGIAGLEGWSWIFLLEGLATIVVAIIAFFSLVDFPDTANFLTPVERAFIVWKNKSHNVSFGEEERFAVRDIWAAFADWQVWLHIVIYFSIGVPLYSIILFLPTIIYNFGYSTPISQLLTIPPYVVATITLFVCAHYSDKLKMRSPFIIAGLAMCLIGFSINISNAPSGVKYFGTFFIVIGGYVAVPGLVSWLGNNLSGQYKRGIGMGLHIGIGNFSGAIAAVIYRSQDSPRFILGHAIALMFIGIGFIVVPIVVFLYKRINAQRDATQRLALERGEKVQYSDQEIRELGDRAPDFRYTL</sequence>
<feature type="transmembrane region" description="Helical" evidence="7">
    <location>
        <begin position="336"/>
        <end position="356"/>
    </location>
</feature>
<keyword evidence="10" id="KW-1185">Reference proteome</keyword>
<dbReference type="GO" id="GO:0016020">
    <property type="term" value="C:membrane"/>
    <property type="evidence" value="ECO:0007669"/>
    <property type="project" value="UniProtKB-SubCell"/>
</dbReference>
<feature type="transmembrane region" description="Helical" evidence="7">
    <location>
        <begin position="368"/>
        <end position="387"/>
    </location>
</feature>
<evidence type="ECO:0000256" key="4">
    <source>
        <dbReference type="ARBA" id="ARBA00022989"/>
    </source>
</evidence>
<keyword evidence="2" id="KW-0813">Transport</keyword>
<comment type="subcellular location">
    <subcellularLocation>
        <location evidence="1">Membrane</location>
        <topology evidence="1">Multi-pass membrane protein</topology>
    </subcellularLocation>
</comment>
<feature type="transmembrane region" description="Helical" evidence="7">
    <location>
        <begin position="426"/>
        <end position="446"/>
    </location>
</feature>
<evidence type="ECO:0000256" key="5">
    <source>
        <dbReference type="ARBA" id="ARBA00023136"/>
    </source>
</evidence>
<proteinExistence type="inferred from homology"/>
<dbReference type="InterPro" id="IPR036259">
    <property type="entry name" value="MFS_trans_sf"/>
</dbReference>
<dbReference type="PROSITE" id="PS50850">
    <property type="entry name" value="MFS"/>
    <property type="match status" value="1"/>
</dbReference>
<gene>
    <name evidence="9" type="ORF">K503DRAFT_803599</name>
</gene>
<feature type="domain" description="Major facilitator superfamily (MFS) profile" evidence="8">
    <location>
        <begin position="54"/>
        <end position="483"/>
    </location>
</feature>
<keyword evidence="5 7" id="KW-0472">Membrane</keyword>
<dbReference type="PANTHER" id="PTHR43791:SF18">
    <property type="entry name" value="NICOTINIC ACID TRANSPORTER TNA1, PUTATIVE (AFU_ORTHOLOGUE AFUA_3G03820)-RELATED"/>
    <property type="match status" value="1"/>
</dbReference>
<evidence type="ECO:0000313" key="10">
    <source>
        <dbReference type="Proteomes" id="UP000092154"/>
    </source>
</evidence>
<dbReference type="AlphaFoldDB" id="A0A1B7MPB9"/>
<dbReference type="InterPro" id="IPR011701">
    <property type="entry name" value="MFS"/>
</dbReference>
<feature type="transmembrane region" description="Helical" evidence="7">
    <location>
        <begin position="160"/>
        <end position="186"/>
    </location>
</feature>
<dbReference type="FunFam" id="1.20.1250.20:FF:000018">
    <property type="entry name" value="MFS transporter permease"/>
    <property type="match status" value="1"/>
</dbReference>
<feature type="transmembrane region" description="Helical" evidence="7">
    <location>
        <begin position="306"/>
        <end position="330"/>
    </location>
</feature>
<feature type="transmembrane region" description="Helical" evidence="7">
    <location>
        <begin position="393"/>
        <end position="414"/>
    </location>
</feature>
<dbReference type="SUPFAM" id="SSF103473">
    <property type="entry name" value="MFS general substrate transporter"/>
    <property type="match status" value="2"/>
</dbReference>
<feature type="transmembrane region" description="Helical" evidence="7">
    <location>
        <begin position="458"/>
        <end position="479"/>
    </location>
</feature>
<feature type="transmembrane region" description="Helical" evidence="7">
    <location>
        <begin position="198"/>
        <end position="219"/>
    </location>
</feature>
<accession>A0A1B7MPB9</accession>
<dbReference type="Proteomes" id="UP000092154">
    <property type="component" value="Unassembled WGS sequence"/>
</dbReference>
<evidence type="ECO:0000256" key="1">
    <source>
        <dbReference type="ARBA" id="ARBA00004141"/>
    </source>
</evidence>
<dbReference type="STRING" id="1314800.A0A1B7MPB9"/>
<dbReference type="Gene3D" id="1.20.1250.20">
    <property type="entry name" value="MFS general substrate transporter like domains"/>
    <property type="match status" value="2"/>
</dbReference>
<evidence type="ECO:0000256" key="7">
    <source>
        <dbReference type="SAM" id="Phobius"/>
    </source>
</evidence>
<evidence type="ECO:0000313" key="9">
    <source>
        <dbReference type="EMBL" id="OAX34426.1"/>
    </source>
</evidence>
<evidence type="ECO:0000259" key="8">
    <source>
        <dbReference type="PROSITE" id="PS50850"/>
    </source>
</evidence>
<dbReference type="FunFam" id="1.20.1250.20:FF:000068">
    <property type="entry name" value="MFS general substrate transporter"/>
    <property type="match status" value="1"/>
</dbReference>
<reference evidence="9 10" key="1">
    <citation type="submission" date="2016-06" db="EMBL/GenBank/DDBJ databases">
        <title>Comparative genomics of the ectomycorrhizal sister species Rhizopogon vinicolor and Rhizopogon vesiculosus (Basidiomycota: Boletales) reveals a divergence of the mating type B locus.</title>
        <authorList>
            <consortium name="DOE Joint Genome Institute"/>
            <person name="Mujic A.B."/>
            <person name="Kuo A."/>
            <person name="Tritt A."/>
            <person name="Lipzen A."/>
            <person name="Chen C."/>
            <person name="Johnson J."/>
            <person name="Sharma A."/>
            <person name="Barry K."/>
            <person name="Grigoriev I.V."/>
            <person name="Spatafora J.W."/>
        </authorList>
    </citation>
    <scope>NUCLEOTIDE SEQUENCE [LARGE SCALE GENOMIC DNA]</scope>
    <source>
        <strain evidence="9 10">AM-OR11-026</strain>
    </source>
</reference>
<keyword evidence="4 7" id="KW-1133">Transmembrane helix</keyword>
<evidence type="ECO:0000256" key="2">
    <source>
        <dbReference type="ARBA" id="ARBA00022448"/>
    </source>
</evidence>
<dbReference type="EMBL" id="KV448613">
    <property type="protein sequence ID" value="OAX34426.1"/>
    <property type="molecule type" value="Genomic_DNA"/>
</dbReference>
<dbReference type="PANTHER" id="PTHR43791">
    <property type="entry name" value="PERMEASE-RELATED"/>
    <property type="match status" value="1"/>
</dbReference>